<gene>
    <name evidence="2" type="ORF">SAMN02745216_01616</name>
</gene>
<evidence type="ECO:0000313" key="2">
    <source>
        <dbReference type="EMBL" id="SHJ41409.1"/>
    </source>
</evidence>
<dbReference type="Proteomes" id="UP000183994">
    <property type="component" value="Unassembled WGS sequence"/>
</dbReference>
<dbReference type="CDD" id="cd02440">
    <property type="entry name" value="AdoMet_MTases"/>
    <property type="match status" value="1"/>
</dbReference>
<dbReference type="PANTHER" id="PTHR43591">
    <property type="entry name" value="METHYLTRANSFERASE"/>
    <property type="match status" value="1"/>
</dbReference>
<sequence length="208" mass="22871">MSSRKEIHDRVLNATGKQELMDAYKEWADKYDADLIDEMGYVAPVIAGKLLLRYIKNPGIKILDAGCGTGLVGAFLSENGCTDITGLDYSQDMLEQAKGKDVYQSLVQGDLTQTLDIERNAYDAVISVGTFTSGHVGPQALGELVRITKPGGLICFTVREAAWIEDDYRNEIARMKKGKAWTALEEKTSDYIQKEGSTCKVCLYQVAG</sequence>
<reference evidence="3" key="1">
    <citation type="submission" date="2016-11" db="EMBL/GenBank/DDBJ databases">
        <authorList>
            <person name="Varghese N."/>
            <person name="Submissions S."/>
        </authorList>
    </citation>
    <scope>NUCLEOTIDE SEQUENCE [LARGE SCALE GENOMIC DNA]</scope>
    <source>
        <strain evidence="3">DSM 16219</strain>
    </source>
</reference>
<dbReference type="InterPro" id="IPR013216">
    <property type="entry name" value="Methyltransf_11"/>
</dbReference>
<dbReference type="STRING" id="1121393.SAMN02745216_01616"/>
<organism evidence="2 3">
    <name type="scientific">Desulfatibacillum alkenivorans DSM 16219</name>
    <dbReference type="NCBI Taxonomy" id="1121393"/>
    <lineage>
        <taxon>Bacteria</taxon>
        <taxon>Pseudomonadati</taxon>
        <taxon>Thermodesulfobacteriota</taxon>
        <taxon>Desulfobacteria</taxon>
        <taxon>Desulfobacterales</taxon>
        <taxon>Desulfatibacillaceae</taxon>
        <taxon>Desulfatibacillum</taxon>
    </lineage>
</organism>
<dbReference type="Pfam" id="PF08241">
    <property type="entry name" value="Methyltransf_11"/>
    <property type="match status" value="1"/>
</dbReference>
<accession>A0A1M6J403</accession>
<evidence type="ECO:0000259" key="1">
    <source>
        <dbReference type="Pfam" id="PF08241"/>
    </source>
</evidence>
<feature type="domain" description="Methyltransferase type 11" evidence="1">
    <location>
        <begin position="63"/>
        <end position="156"/>
    </location>
</feature>
<dbReference type="RefSeq" id="WP_139264652.1">
    <property type="nucleotide sequence ID" value="NZ_FQZU01000007.1"/>
</dbReference>
<protein>
    <submittedName>
        <fullName evidence="2">Methyltransferase domain-containing protein</fullName>
    </submittedName>
</protein>
<name>A0A1M6J403_9BACT</name>
<dbReference type="SUPFAM" id="SSF53335">
    <property type="entry name" value="S-adenosyl-L-methionine-dependent methyltransferases"/>
    <property type="match status" value="1"/>
</dbReference>
<proteinExistence type="predicted"/>
<keyword evidence="2" id="KW-0808">Transferase</keyword>
<dbReference type="GO" id="GO:0032259">
    <property type="term" value="P:methylation"/>
    <property type="evidence" value="ECO:0007669"/>
    <property type="project" value="UniProtKB-KW"/>
</dbReference>
<dbReference type="EMBL" id="FQZU01000007">
    <property type="protein sequence ID" value="SHJ41409.1"/>
    <property type="molecule type" value="Genomic_DNA"/>
</dbReference>
<dbReference type="GO" id="GO:0008757">
    <property type="term" value="F:S-adenosylmethionine-dependent methyltransferase activity"/>
    <property type="evidence" value="ECO:0007669"/>
    <property type="project" value="InterPro"/>
</dbReference>
<dbReference type="PANTHER" id="PTHR43591:SF110">
    <property type="entry name" value="RHODANESE DOMAIN-CONTAINING PROTEIN"/>
    <property type="match status" value="1"/>
</dbReference>
<dbReference type="OrthoDB" id="5419754at2"/>
<keyword evidence="2" id="KW-0489">Methyltransferase</keyword>
<evidence type="ECO:0000313" key="3">
    <source>
        <dbReference type="Proteomes" id="UP000183994"/>
    </source>
</evidence>
<dbReference type="InterPro" id="IPR029063">
    <property type="entry name" value="SAM-dependent_MTases_sf"/>
</dbReference>
<dbReference type="Gene3D" id="3.40.50.150">
    <property type="entry name" value="Vaccinia Virus protein VP39"/>
    <property type="match status" value="1"/>
</dbReference>
<dbReference type="AlphaFoldDB" id="A0A1M6J403"/>
<keyword evidence="3" id="KW-1185">Reference proteome</keyword>